<proteinExistence type="predicted"/>
<dbReference type="SUPFAM" id="SSF56112">
    <property type="entry name" value="Protein kinase-like (PK-like)"/>
    <property type="match status" value="1"/>
</dbReference>
<accession>A0ABV6XU35</accession>
<keyword evidence="3" id="KW-1185">Reference proteome</keyword>
<dbReference type="RefSeq" id="WP_380566824.1">
    <property type="nucleotide sequence ID" value="NZ_JBEUKS010000010.1"/>
</dbReference>
<dbReference type="EMBL" id="JBEUKS010000010">
    <property type="protein sequence ID" value="MFC1441777.1"/>
    <property type="molecule type" value="Genomic_DNA"/>
</dbReference>
<organism evidence="2 3">
    <name type="scientific">Streptacidiphilus jeojiensis</name>
    <dbReference type="NCBI Taxonomy" id="3229225"/>
    <lineage>
        <taxon>Bacteria</taxon>
        <taxon>Bacillati</taxon>
        <taxon>Actinomycetota</taxon>
        <taxon>Actinomycetes</taxon>
        <taxon>Kitasatosporales</taxon>
        <taxon>Streptomycetaceae</taxon>
        <taxon>Streptacidiphilus</taxon>
    </lineage>
</organism>
<comment type="caution">
    <text evidence="2">The sequence shown here is derived from an EMBL/GenBank/DDBJ whole genome shotgun (WGS) entry which is preliminary data.</text>
</comment>
<dbReference type="Proteomes" id="UP001592581">
    <property type="component" value="Unassembled WGS sequence"/>
</dbReference>
<feature type="region of interest" description="Disordered" evidence="1">
    <location>
        <begin position="178"/>
        <end position="198"/>
    </location>
</feature>
<dbReference type="InterPro" id="IPR027417">
    <property type="entry name" value="P-loop_NTPase"/>
</dbReference>
<name>A0ABV6XU35_9ACTN</name>
<dbReference type="Gene3D" id="1.10.510.10">
    <property type="entry name" value="Transferase(Phosphotransferase) domain 1"/>
    <property type="match status" value="1"/>
</dbReference>
<sequence>MSPPDLSFTTPAGKRIDVPVRFGAEDRRDGQSPLRVRRALLGTSTQCVQFWLSVVDAAVPEAQQRLDAEVSAALRINRAFTDIGYTELFPDVLGYDLDCAEPFVLYRPPRGTPAASYRAASTNDQWAVLSGLMLALTLLEQQGLVHRGVTPATVRWDGRAVQLWGLNAVQRTGTPRIPWGTAPYASPEQRLGTGTADPRDAVWSSAQVLYRMVTGQDGPADRAPADLGLHRLLAETLAGAFAPQAGHRPGPGTLLDVLSPGSSARARLAAAGDELEPHRTAFDEALELKRRADPTLRGPAAEPRHTDPADQGKVLCPYCLERISYDPKALYTANATRQFTELDLSRVSSPVLREDRRRAAYQLCHGGAGIARHHVPVPYLTNGRPLTVAMVGQSATGKSHLLTQMIAEITDGGLEPYGMSWQSVNPQEHALFVRERVAPLRSGEVLQHTAGLGESGQVRFVEALLLKDATGHTRPLAFFDLAGEDLLRTDALLQFLLGVDALLFVVDPVLSLPLPVLDVLRGAASDLEVKRDGDPAFDTVLDRLPRQGPYLDVPAAIVLGKADLLRFEPPVDRWLGRAVEAPLSRAAVQAESRDVYALLHRHAGRAWLRPFDAVRQCTLHVASATGGREDRGRYPRGVQPQRVLAPLVSLLAMHGLVQAPAQSGDDRYDLGR</sequence>
<evidence type="ECO:0000256" key="1">
    <source>
        <dbReference type="SAM" id="MobiDB-lite"/>
    </source>
</evidence>
<evidence type="ECO:0008006" key="4">
    <source>
        <dbReference type="Google" id="ProtNLM"/>
    </source>
</evidence>
<dbReference type="SUPFAM" id="SSF52540">
    <property type="entry name" value="P-loop containing nucleoside triphosphate hydrolases"/>
    <property type="match status" value="1"/>
</dbReference>
<reference evidence="2 3" key="1">
    <citation type="submission" date="2024-06" db="EMBL/GenBank/DDBJ databases">
        <authorList>
            <person name="Lee S.D."/>
        </authorList>
    </citation>
    <scope>NUCLEOTIDE SEQUENCE [LARGE SCALE GENOMIC DNA]</scope>
    <source>
        <strain evidence="2 3">N1-10</strain>
    </source>
</reference>
<evidence type="ECO:0000313" key="2">
    <source>
        <dbReference type="EMBL" id="MFC1441777.1"/>
    </source>
</evidence>
<gene>
    <name evidence="2" type="ORF">ABUW04_26340</name>
</gene>
<protein>
    <recommendedName>
        <fullName evidence="4">Protein kinase domain-containing protein</fullName>
    </recommendedName>
</protein>
<dbReference type="InterPro" id="IPR011009">
    <property type="entry name" value="Kinase-like_dom_sf"/>
</dbReference>
<evidence type="ECO:0000313" key="3">
    <source>
        <dbReference type="Proteomes" id="UP001592581"/>
    </source>
</evidence>